<proteinExistence type="predicted"/>
<dbReference type="NCBIfam" id="NF011957">
    <property type="entry name" value="PRK15428.1"/>
    <property type="match status" value="1"/>
</dbReference>
<dbReference type="InterPro" id="IPR030992">
    <property type="entry name" value="PduM"/>
</dbReference>
<dbReference type="NCBIfam" id="TIGR04493">
    <property type="entry name" value="microcomp_PduM"/>
    <property type="match status" value="1"/>
</dbReference>
<dbReference type="Pfam" id="PF15953">
    <property type="entry name" value="PDU_like"/>
    <property type="match status" value="1"/>
</dbReference>
<evidence type="ECO:0000313" key="1">
    <source>
        <dbReference type="EMBL" id="HAT3895885.1"/>
    </source>
</evidence>
<dbReference type="GO" id="GO:0005198">
    <property type="term" value="F:structural molecule activity"/>
    <property type="evidence" value="ECO:0007669"/>
    <property type="project" value="InterPro"/>
</dbReference>
<evidence type="ECO:0000313" key="2">
    <source>
        <dbReference type="EMBL" id="KPR54797.1"/>
    </source>
</evidence>
<evidence type="ECO:0000313" key="3">
    <source>
        <dbReference type="Proteomes" id="UP000050520"/>
    </source>
</evidence>
<accession>A0A0P8IAT5</accession>
<gene>
    <name evidence="1" type="primary">pduM</name>
    <name evidence="2" type="ORF">AN672_14520</name>
    <name evidence="1" type="ORF">I9Y29_000261</name>
</gene>
<sequence>MNNELLQRIIEEVVSRLKKRAESTLTLSVAQLREINSRTVCCQYSSLHLQQVDLPLLEQIAEGCPVNMSVVTIHDALACGVRVKISLQHRLLPAIPVKKLARLPLEFSDELGRIIFLHPEKLLSYADVAQLRDGVLVLRRRCVVTALAQEAVSLRNVQLIKQE</sequence>
<reference evidence="2 3" key="2">
    <citation type="journal article" date="2017" name="PLoS ONE">
        <title>Genomic and phenotypic characterisation of fluoroquinolone resistance mechanisms in Enterobacteriaceae in Durban, South Africa.</title>
        <authorList>
            <person name="Osei Sekyere J."/>
            <person name="Amoako D.G."/>
        </authorList>
    </citation>
    <scope>NUCLEOTIDE SEQUENCE [LARGE SCALE GENOMIC DNA]</scope>
    <source>
        <strain evidence="2 3">ST62:944112508</strain>
    </source>
</reference>
<dbReference type="Proteomes" id="UP000050520">
    <property type="component" value="Unassembled WGS sequence"/>
</dbReference>
<dbReference type="RefSeq" id="WP_003030213.1">
    <property type="nucleotide sequence ID" value="NZ_CABDWZ010000001.1"/>
</dbReference>
<reference evidence="1" key="4">
    <citation type="submission" date="2020-09" db="EMBL/GenBank/DDBJ databases">
        <authorList>
            <consortium name="NCBI Pathogen Detection Project"/>
        </authorList>
    </citation>
    <scope>NUCLEOTIDE SEQUENCE</scope>
    <source>
        <strain evidence="1">O50</strain>
    </source>
</reference>
<organism evidence="1">
    <name type="scientific">Citrobacter freundii</name>
    <dbReference type="NCBI Taxonomy" id="546"/>
    <lineage>
        <taxon>Bacteria</taxon>
        <taxon>Pseudomonadati</taxon>
        <taxon>Pseudomonadota</taxon>
        <taxon>Gammaproteobacteria</taxon>
        <taxon>Enterobacterales</taxon>
        <taxon>Enterobacteriaceae</taxon>
        <taxon>Citrobacter</taxon>
        <taxon>Citrobacter freundii complex</taxon>
    </lineage>
</organism>
<dbReference type="AlphaFoldDB" id="A0A0P8IAT5"/>
<reference evidence="3" key="1">
    <citation type="submission" date="2015-09" db="EMBL/GenBank/DDBJ databases">
        <title>Prevalence of NDMs in South Africa.</title>
        <authorList>
            <person name="Osei Sekyere J."/>
            <person name="Govinden U."/>
            <person name="Essack S."/>
            <person name="Haldorsen B."/>
            <person name="Samuelsen O."/>
            <person name="Aasnaes B."/>
            <person name="Sundsfjord A."/>
        </authorList>
    </citation>
    <scope>NUCLEOTIDE SEQUENCE [LARGE SCALE GENOMIC DNA]</scope>
    <source>
        <strain evidence="3">ST62:944112508</strain>
    </source>
</reference>
<protein>
    <submittedName>
        <fullName evidence="1">Microcompartment protein PduM</fullName>
    </submittedName>
</protein>
<dbReference type="EMBL" id="LJEB01000061">
    <property type="protein sequence ID" value="KPR54797.1"/>
    <property type="molecule type" value="Genomic_DNA"/>
</dbReference>
<comment type="caution">
    <text evidence="1">The sequence shown here is derived from an EMBL/GenBank/DDBJ whole genome shotgun (WGS) entry which is preliminary data.</text>
</comment>
<dbReference type="Proteomes" id="UP000855471">
    <property type="component" value="Unassembled WGS sequence"/>
</dbReference>
<reference evidence="1" key="3">
    <citation type="journal article" date="2018" name="Genome Biol.">
        <title>SKESA: strategic k-mer extension for scrupulous assemblies.</title>
        <authorList>
            <person name="Souvorov A."/>
            <person name="Agarwala R."/>
            <person name="Lipman D.J."/>
        </authorList>
    </citation>
    <scope>NUCLEOTIDE SEQUENCE</scope>
    <source>
        <strain evidence="1">O50</strain>
    </source>
</reference>
<name>A0A0P8IAT5_CITFR</name>
<dbReference type="EMBL" id="DACSXJ010000001">
    <property type="protein sequence ID" value="HAT3895885.1"/>
    <property type="molecule type" value="Genomic_DNA"/>
</dbReference>